<evidence type="ECO:0000256" key="2">
    <source>
        <dbReference type="ARBA" id="ARBA00022448"/>
    </source>
</evidence>
<dbReference type="InterPro" id="IPR001901">
    <property type="entry name" value="Translocase_SecE/Sec61-g"/>
</dbReference>
<organism evidence="10">
    <name type="scientific">hydrothermal vent metagenome</name>
    <dbReference type="NCBI Taxonomy" id="652676"/>
    <lineage>
        <taxon>unclassified sequences</taxon>
        <taxon>metagenomes</taxon>
        <taxon>ecological metagenomes</taxon>
    </lineage>
</organism>
<dbReference type="EMBL" id="UOFO01000029">
    <property type="protein sequence ID" value="VAW83833.1"/>
    <property type="molecule type" value="Genomic_DNA"/>
</dbReference>
<evidence type="ECO:0000256" key="4">
    <source>
        <dbReference type="ARBA" id="ARBA00022692"/>
    </source>
</evidence>
<evidence type="ECO:0000256" key="9">
    <source>
        <dbReference type="SAM" id="Phobius"/>
    </source>
</evidence>
<sequence length="112" mass="12800">MIDKLKFALVALIVIVSLGSFYYFSEQSMLLRVIGLLVAFGAVITIMLQTEMGRGTWVFVQDSQIEIRKVVWPTRKETVQTTLIVIGMVIVIAIFLWILDMFLIWAVRSITM</sequence>
<dbReference type="GO" id="GO:0009306">
    <property type="term" value="P:protein secretion"/>
    <property type="evidence" value="ECO:0007669"/>
    <property type="project" value="InterPro"/>
</dbReference>
<evidence type="ECO:0000256" key="1">
    <source>
        <dbReference type="ARBA" id="ARBA00004370"/>
    </source>
</evidence>
<keyword evidence="7" id="KW-0811">Translocation</keyword>
<dbReference type="GO" id="GO:0043952">
    <property type="term" value="P:protein transport by the Sec complex"/>
    <property type="evidence" value="ECO:0007669"/>
    <property type="project" value="TreeGrafter"/>
</dbReference>
<dbReference type="InterPro" id="IPR038379">
    <property type="entry name" value="SecE_sf"/>
</dbReference>
<dbReference type="NCBIfam" id="TIGR00964">
    <property type="entry name" value="secE_bact"/>
    <property type="match status" value="1"/>
</dbReference>
<gene>
    <name evidence="10" type="ORF">MNBD_GAMMA16-1110</name>
</gene>
<dbReference type="InterPro" id="IPR005807">
    <property type="entry name" value="SecE_bac"/>
</dbReference>
<keyword evidence="8 9" id="KW-0472">Membrane</keyword>
<keyword evidence="5" id="KW-0653">Protein transport</keyword>
<evidence type="ECO:0000256" key="5">
    <source>
        <dbReference type="ARBA" id="ARBA00022927"/>
    </source>
</evidence>
<dbReference type="AlphaFoldDB" id="A0A3B0Z6L0"/>
<keyword evidence="2" id="KW-0813">Transport</keyword>
<evidence type="ECO:0000256" key="7">
    <source>
        <dbReference type="ARBA" id="ARBA00023010"/>
    </source>
</evidence>
<accession>A0A3B0Z6L0</accession>
<keyword evidence="4 9" id="KW-0812">Transmembrane</keyword>
<evidence type="ECO:0000256" key="3">
    <source>
        <dbReference type="ARBA" id="ARBA00022475"/>
    </source>
</evidence>
<dbReference type="GO" id="GO:0006605">
    <property type="term" value="P:protein targeting"/>
    <property type="evidence" value="ECO:0007669"/>
    <property type="project" value="InterPro"/>
</dbReference>
<comment type="subcellular location">
    <subcellularLocation>
        <location evidence="1">Membrane</location>
    </subcellularLocation>
</comment>
<dbReference type="PANTHER" id="PTHR33910">
    <property type="entry name" value="PROTEIN TRANSLOCASE SUBUNIT SECE"/>
    <property type="match status" value="1"/>
</dbReference>
<feature type="transmembrane region" description="Helical" evidence="9">
    <location>
        <begin position="7"/>
        <end position="24"/>
    </location>
</feature>
<name>A0A3B0Z6L0_9ZZZZ</name>
<dbReference type="GO" id="GO:0005886">
    <property type="term" value="C:plasma membrane"/>
    <property type="evidence" value="ECO:0007669"/>
    <property type="project" value="TreeGrafter"/>
</dbReference>
<evidence type="ECO:0000256" key="8">
    <source>
        <dbReference type="ARBA" id="ARBA00023136"/>
    </source>
</evidence>
<protein>
    <submittedName>
        <fullName evidence="10">Protein translocase subunit SecE</fullName>
    </submittedName>
</protein>
<keyword evidence="6 9" id="KW-1133">Transmembrane helix</keyword>
<dbReference type="GO" id="GO:0008320">
    <property type="term" value="F:protein transmembrane transporter activity"/>
    <property type="evidence" value="ECO:0007669"/>
    <property type="project" value="InterPro"/>
</dbReference>
<feature type="transmembrane region" description="Helical" evidence="9">
    <location>
        <begin position="30"/>
        <end position="48"/>
    </location>
</feature>
<dbReference type="PRINTS" id="PR01650">
    <property type="entry name" value="SECETRNLCASE"/>
</dbReference>
<dbReference type="PANTHER" id="PTHR33910:SF1">
    <property type="entry name" value="PROTEIN TRANSLOCASE SUBUNIT SECE"/>
    <property type="match status" value="1"/>
</dbReference>
<dbReference type="GO" id="GO:0006886">
    <property type="term" value="P:intracellular protein transport"/>
    <property type="evidence" value="ECO:0007669"/>
    <property type="project" value="InterPro"/>
</dbReference>
<dbReference type="Pfam" id="PF00584">
    <property type="entry name" value="SecE"/>
    <property type="match status" value="1"/>
</dbReference>
<evidence type="ECO:0000313" key="10">
    <source>
        <dbReference type="EMBL" id="VAW83833.1"/>
    </source>
</evidence>
<reference evidence="10" key="1">
    <citation type="submission" date="2018-06" db="EMBL/GenBank/DDBJ databases">
        <authorList>
            <person name="Zhirakovskaya E."/>
        </authorList>
    </citation>
    <scope>NUCLEOTIDE SEQUENCE</scope>
</reference>
<proteinExistence type="inferred from homology"/>
<dbReference type="PROSITE" id="PS01067">
    <property type="entry name" value="SECE_SEC61G"/>
    <property type="match status" value="1"/>
</dbReference>
<dbReference type="Gene3D" id="1.20.5.1030">
    <property type="entry name" value="Preprotein translocase secy subunit"/>
    <property type="match status" value="1"/>
</dbReference>
<dbReference type="HAMAP" id="MF_00422">
    <property type="entry name" value="SecE"/>
    <property type="match status" value="1"/>
</dbReference>
<feature type="transmembrane region" description="Helical" evidence="9">
    <location>
        <begin position="83"/>
        <end position="107"/>
    </location>
</feature>
<keyword evidence="3" id="KW-1003">Cell membrane</keyword>
<evidence type="ECO:0000256" key="6">
    <source>
        <dbReference type="ARBA" id="ARBA00022989"/>
    </source>
</evidence>